<gene>
    <name evidence="1" type="ORF">AB0A76_17905</name>
</gene>
<evidence type="ECO:0000313" key="2">
    <source>
        <dbReference type="Proteomes" id="UP001551210"/>
    </source>
</evidence>
<name>A0ABV3CXZ8_STREX</name>
<proteinExistence type="predicted"/>
<dbReference type="RefSeq" id="WP_359208980.1">
    <property type="nucleotide sequence ID" value="NZ_JBEZAM010000022.1"/>
</dbReference>
<dbReference type="Proteomes" id="UP001551210">
    <property type="component" value="Unassembled WGS sequence"/>
</dbReference>
<evidence type="ECO:0000313" key="1">
    <source>
        <dbReference type="EMBL" id="MEU7295069.1"/>
    </source>
</evidence>
<keyword evidence="2" id="KW-1185">Reference proteome</keyword>
<sequence>MPADVDPREARAAAARMVTQLVRQFHETDVDVVWESPHDGRSWTAQVRVLGGAEKQSQLWPAAP</sequence>
<dbReference type="EMBL" id="JBEZAM010000022">
    <property type="protein sequence ID" value="MEU7295069.1"/>
    <property type="molecule type" value="Genomic_DNA"/>
</dbReference>
<accession>A0ABV3CXZ8</accession>
<comment type="caution">
    <text evidence="1">The sequence shown here is derived from an EMBL/GenBank/DDBJ whole genome shotgun (WGS) entry which is preliminary data.</text>
</comment>
<organism evidence="1 2">
    <name type="scientific">Streptomyces exfoliatus</name>
    <name type="common">Streptomyces hydrogenans</name>
    <dbReference type="NCBI Taxonomy" id="1905"/>
    <lineage>
        <taxon>Bacteria</taxon>
        <taxon>Bacillati</taxon>
        <taxon>Actinomycetota</taxon>
        <taxon>Actinomycetes</taxon>
        <taxon>Kitasatosporales</taxon>
        <taxon>Streptomycetaceae</taxon>
        <taxon>Streptomyces</taxon>
    </lineage>
</organism>
<reference evidence="1 2" key="1">
    <citation type="submission" date="2024-06" db="EMBL/GenBank/DDBJ databases">
        <title>The Natural Products Discovery Center: Release of the First 8490 Sequenced Strains for Exploring Actinobacteria Biosynthetic Diversity.</title>
        <authorList>
            <person name="Kalkreuter E."/>
            <person name="Kautsar S.A."/>
            <person name="Yang D."/>
            <person name="Bader C.D."/>
            <person name="Teijaro C.N."/>
            <person name="Fluegel L."/>
            <person name="Davis C.M."/>
            <person name="Simpson J.R."/>
            <person name="Lauterbach L."/>
            <person name="Steele A.D."/>
            <person name="Gui C."/>
            <person name="Meng S."/>
            <person name="Li G."/>
            <person name="Viehrig K."/>
            <person name="Ye F."/>
            <person name="Su P."/>
            <person name="Kiefer A.F."/>
            <person name="Nichols A."/>
            <person name="Cepeda A.J."/>
            <person name="Yan W."/>
            <person name="Fan B."/>
            <person name="Jiang Y."/>
            <person name="Adhikari A."/>
            <person name="Zheng C.-J."/>
            <person name="Schuster L."/>
            <person name="Cowan T.M."/>
            <person name="Smanski M.J."/>
            <person name="Chevrette M.G."/>
            <person name="De Carvalho L.P.S."/>
            <person name="Shen B."/>
        </authorList>
    </citation>
    <scope>NUCLEOTIDE SEQUENCE [LARGE SCALE GENOMIC DNA]</scope>
    <source>
        <strain evidence="1 2">NPDC045705</strain>
    </source>
</reference>
<protein>
    <submittedName>
        <fullName evidence="1">Uncharacterized protein</fullName>
    </submittedName>
</protein>